<reference evidence="3" key="1">
    <citation type="submission" date="2016-10" db="EMBL/GenBank/DDBJ databases">
        <authorList>
            <person name="Varghese N."/>
            <person name="Submissions S."/>
        </authorList>
    </citation>
    <scope>NUCLEOTIDE SEQUENCE [LARGE SCALE GENOMIC DNA]</scope>
    <source>
        <strain evidence="3">DSM 24767</strain>
    </source>
</reference>
<dbReference type="EMBL" id="FNLC01000002">
    <property type="protein sequence ID" value="SDQ86135.1"/>
    <property type="molecule type" value="Genomic_DNA"/>
</dbReference>
<name>A0A1H1EBK8_NATTX</name>
<accession>A0A1H1EBK8</accession>
<evidence type="ECO:0000313" key="3">
    <source>
        <dbReference type="Proteomes" id="UP000198848"/>
    </source>
</evidence>
<keyword evidence="1" id="KW-0812">Transmembrane</keyword>
<keyword evidence="1" id="KW-0472">Membrane</keyword>
<dbReference type="AlphaFoldDB" id="A0A1H1EBK8"/>
<dbReference type="RefSeq" id="WP_090382837.1">
    <property type="nucleotide sequence ID" value="NZ_FNLC01000002.1"/>
</dbReference>
<feature type="transmembrane region" description="Helical" evidence="1">
    <location>
        <begin position="55"/>
        <end position="81"/>
    </location>
</feature>
<keyword evidence="3" id="KW-1185">Reference proteome</keyword>
<protein>
    <submittedName>
        <fullName evidence="2">Uncharacterized protein</fullName>
    </submittedName>
</protein>
<proteinExistence type="predicted"/>
<gene>
    <name evidence="2" type="ORF">SAMN04489842_1526</name>
</gene>
<dbReference type="OrthoDB" id="170241at2157"/>
<keyword evidence="1" id="KW-1133">Transmembrane helix</keyword>
<organism evidence="2 3">
    <name type="scientific">Natronobacterium texcoconense</name>
    <dbReference type="NCBI Taxonomy" id="1095778"/>
    <lineage>
        <taxon>Archaea</taxon>
        <taxon>Methanobacteriati</taxon>
        <taxon>Methanobacteriota</taxon>
        <taxon>Stenosarchaea group</taxon>
        <taxon>Halobacteria</taxon>
        <taxon>Halobacteriales</taxon>
        <taxon>Natrialbaceae</taxon>
        <taxon>Natronobacterium</taxon>
    </lineage>
</organism>
<dbReference type="Proteomes" id="UP000198848">
    <property type="component" value="Unassembled WGS sequence"/>
</dbReference>
<evidence type="ECO:0000256" key="1">
    <source>
        <dbReference type="SAM" id="Phobius"/>
    </source>
</evidence>
<evidence type="ECO:0000313" key="2">
    <source>
        <dbReference type="EMBL" id="SDQ86135.1"/>
    </source>
</evidence>
<sequence length="87" mass="9319">MTNATANSNENDTDLFDTRFSIGAAVVSAISFVLALLFIWTGFQEAELLIVGTELTLVSGLAGMMLLLLVSVTSLFAALYMEPGFDH</sequence>
<feature type="transmembrane region" description="Helical" evidence="1">
    <location>
        <begin position="20"/>
        <end position="43"/>
    </location>
</feature>